<feature type="transmembrane region" description="Helical" evidence="8">
    <location>
        <begin position="199"/>
        <end position="219"/>
    </location>
</feature>
<feature type="domain" description="P-type ATPase A" evidence="9">
    <location>
        <begin position="235"/>
        <end position="326"/>
    </location>
</feature>
<evidence type="ECO:0000313" key="11">
    <source>
        <dbReference type="EMBL" id="KAF3443279.1"/>
    </source>
</evidence>
<feature type="transmembrane region" description="Helical" evidence="8">
    <location>
        <begin position="1047"/>
        <end position="1067"/>
    </location>
</feature>
<dbReference type="Pfam" id="PF13246">
    <property type="entry name" value="Cation_ATPase"/>
    <property type="match status" value="1"/>
</dbReference>
<evidence type="ECO:0000256" key="5">
    <source>
        <dbReference type="ARBA" id="ARBA00022842"/>
    </source>
</evidence>
<keyword evidence="12" id="KW-1185">Reference proteome</keyword>
<evidence type="ECO:0000256" key="6">
    <source>
        <dbReference type="ARBA" id="ARBA00022989"/>
    </source>
</evidence>
<comment type="subcellular location">
    <subcellularLocation>
        <location evidence="1">Membrane</location>
    </subcellularLocation>
</comment>
<evidence type="ECO:0000313" key="12">
    <source>
        <dbReference type="Proteomes" id="UP000796880"/>
    </source>
</evidence>
<dbReference type="InterPro" id="IPR023214">
    <property type="entry name" value="HAD_sf"/>
</dbReference>
<dbReference type="Proteomes" id="UP000796880">
    <property type="component" value="Unassembled WGS sequence"/>
</dbReference>
<keyword evidence="3" id="KW-0479">Metal-binding</keyword>
<keyword evidence="5" id="KW-0460">Magnesium</keyword>
<feature type="transmembrane region" description="Helical" evidence="8">
    <location>
        <begin position="936"/>
        <end position="954"/>
    </location>
</feature>
<dbReference type="EMBL" id="VOIH02000006">
    <property type="protein sequence ID" value="KAF3443279.1"/>
    <property type="molecule type" value="Genomic_DNA"/>
</dbReference>
<evidence type="ECO:0000256" key="3">
    <source>
        <dbReference type="ARBA" id="ARBA00022723"/>
    </source>
</evidence>
<evidence type="ECO:0000256" key="1">
    <source>
        <dbReference type="ARBA" id="ARBA00004370"/>
    </source>
</evidence>
<dbReference type="SUPFAM" id="SSF81653">
    <property type="entry name" value="Calcium ATPase, transduction domain A"/>
    <property type="match status" value="1"/>
</dbReference>
<dbReference type="SUPFAM" id="SSF81665">
    <property type="entry name" value="Calcium ATPase, transmembrane domain M"/>
    <property type="match status" value="1"/>
</dbReference>
<dbReference type="GO" id="GO:0005886">
    <property type="term" value="C:plasma membrane"/>
    <property type="evidence" value="ECO:0007669"/>
    <property type="project" value="TreeGrafter"/>
</dbReference>
<dbReference type="InterPro" id="IPR008250">
    <property type="entry name" value="ATPase_P-typ_transduc_dom_A_sf"/>
</dbReference>
<dbReference type="Gene3D" id="3.40.1110.10">
    <property type="entry name" value="Calcium-transporting ATPase, cytoplasmic domain N"/>
    <property type="match status" value="1"/>
</dbReference>
<protein>
    <recommendedName>
        <fullName evidence="13">Cation-transporting P-type ATPase C-terminal domain-containing protein</fullName>
    </recommendedName>
</protein>
<name>A0A8K0H073_9ROSA</name>
<sequence length="1076" mass="120400">MFPDPACDGVVVAGDTLTAGLLVATGADKAKRSWVRYIRIGVFIYRIRSHYYRIKGSPEPADAVSEQPLLLDSSTPASAQAQPDVVINISSPRPQWDSIVRIVKERDLKSLRELGGFRGVQSVLRDDQTTRYFQDEDVVANGGQDPPAWITISSTNGFSYFLRHAFCRNTIFLLLVSAGLCFAIDIIKEKGPKNGWHNGTAILIATSVLVFCPSINNFLRERKIGKKLSKDFNKLEVNVVRNGKHMLLPIPQVLVRDTVNLVKGDRVPADGLFLGGVNGGEYLVLDEVLNSKIDMNRNPFLSAGSKVVEGSGQMVVTSIGANTAWGDEVLSLVSAHDYSNKKTILQSVTDKSYGYMDNLALCVTVLIAFEVLIRLLVLEELDSDDNESPELKGEVSLKFVMGVFERVLLKPQGKVSIFASILVTIVVGIQHGMLIVITVSLCRWKEKLELNQVDPHNLSACGSMGLVTVIFLDATGDFICNKMEVKEFWIGEGNILLSSAEIDSETDQSVIEALRRGIGFLNEVSVTSPTTDFLISWMKCRWNPSIDFSNTNFNILKYKRLSSSKKVSGVLMRKGTEEDHDQEKDNTTHVYWKGSASAILEMCSHFYDRRGEKYAMEDQKELFEKVIKEMEEKGVWPIAFACGITEVEELKEDGLDLLAIVGVKYLCREETVSVVDDLRKAGVIVKLVSEDELSAVRNIAWDLGFFKQGSNDVATEGKEIREMVRTESARIERVELATVIGSLLPQDKFLMVDYSQRNGHVVAFHGGLTTCDAPALKKADIAITDEIRCTEKAREFSDISIRDMSSLSLIFKHGRCAYRNTQKFFQLQLTALISGLTMAVIATLHSGDSPLKALHLMWMNLILCIVGGFMMVMDLQGQELQHTSQPAKSRTQLLVSKVMWRNITIQVLYQTCIFFIFEFGGHALPFIEEDVGKTMIFNIFILCQLFNLFNVMELEKKEVFEVVRHSYWFLVALGAVTVMQILIIEFGKEVVSCERLNAAQWTYSFFFAALSWGFDRAIKQLSASAPSFSLASELAGLFPNRRPFLPYASYLSFPIFFMILLVSVSYFHPHIGYGRY</sequence>
<dbReference type="PANTHER" id="PTHR24093:SF454">
    <property type="entry name" value="CATION-TRANSPORTING P-TYPE ATPASE C-TERMINAL DOMAIN-CONTAINING PROTEIN"/>
    <property type="match status" value="1"/>
</dbReference>
<feature type="transmembrane region" description="Helical" evidence="8">
    <location>
        <begin position="966"/>
        <end position="986"/>
    </location>
</feature>
<evidence type="ECO:0000256" key="7">
    <source>
        <dbReference type="ARBA" id="ARBA00023136"/>
    </source>
</evidence>
<dbReference type="InterPro" id="IPR006068">
    <property type="entry name" value="ATPase_P-typ_cation-transptr_C"/>
</dbReference>
<reference evidence="11" key="1">
    <citation type="submission" date="2020-03" db="EMBL/GenBank/DDBJ databases">
        <title>A high-quality chromosome-level genome assembly of a woody plant with both climbing and erect habits, Rhamnella rubrinervis.</title>
        <authorList>
            <person name="Lu Z."/>
            <person name="Yang Y."/>
            <person name="Zhu X."/>
            <person name="Sun Y."/>
        </authorList>
    </citation>
    <scope>NUCLEOTIDE SEQUENCE</scope>
    <source>
        <strain evidence="11">BYM</strain>
        <tissue evidence="11">Leaf</tissue>
    </source>
</reference>
<dbReference type="GO" id="GO:0000166">
    <property type="term" value="F:nucleotide binding"/>
    <property type="evidence" value="ECO:0007669"/>
    <property type="project" value="InterPro"/>
</dbReference>
<evidence type="ECO:0000256" key="2">
    <source>
        <dbReference type="ARBA" id="ARBA00022692"/>
    </source>
</evidence>
<evidence type="ECO:0000256" key="8">
    <source>
        <dbReference type="SAM" id="Phobius"/>
    </source>
</evidence>
<dbReference type="Gene3D" id="1.20.1110.10">
    <property type="entry name" value="Calcium-transporting ATPase, transmembrane domain"/>
    <property type="match status" value="3"/>
</dbReference>
<feature type="transmembrane region" description="Helical" evidence="8">
    <location>
        <begin position="417"/>
        <end position="442"/>
    </location>
</feature>
<dbReference type="GO" id="GO:0046872">
    <property type="term" value="F:metal ion binding"/>
    <property type="evidence" value="ECO:0007669"/>
    <property type="project" value="UniProtKB-KW"/>
</dbReference>
<organism evidence="11 12">
    <name type="scientific">Rhamnella rubrinervis</name>
    <dbReference type="NCBI Taxonomy" id="2594499"/>
    <lineage>
        <taxon>Eukaryota</taxon>
        <taxon>Viridiplantae</taxon>
        <taxon>Streptophyta</taxon>
        <taxon>Embryophyta</taxon>
        <taxon>Tracheophyta</taxon>
        <taxon>Spermatophyta</taxon>
        <taxon>Magnoliopsida</taxon>
        <taxon>eudicotyledons</taxon>
        <taxon>Gunneridae</taxon>
        <taxon>Pentapetalae</taxon>
        <taxon>rosids</taxon>
        <taxon>fabids</taxon>
        <taxon>Rosales</taxon>
        <taxon>Rhamnaceae</taxon>
        <taxon>rhamnoid group</taxon>
        <taxon>Rhamneae</taxon>
        <taxon>Rhamnella</taxon>
    </lineage>
</organism>
<dbReference type="GO" id="GO:0005388">
    <property type="term" value="F:P-type calcium transporter activity"/>
    <property type="evidence" value="ECO:0007669"/>
    <property type="project" value="TreeGrafter"/>
</dbReference>
<gene>
    <name evidence="11" type="ORF">FNV43_RR12961</name>
</gene>
<dbReference type="SUPFAM" id="SSF56784">
    <property type="entry name" value="HAD-like"/>
    <property type="match status" value="1"/>
</dbReference>
<feature type="transmembrane region" description="Helical" evidence="8">
    <location>
        <begin position="170"/>
        <end position="187"/>
    </location>
</feature>
<dbReference type="InterPro" id="IPR023298">
    <property type="entry name" value="ATPase_P-typ_TM_dom_sf"/>
</dbReference>
<dbReference type="Gene3D" id="3.40.50.1000">
    <property type="entry name" value="HAD superfamily/HAD-like"/>
    <property type="match status" value="1"/>
</dbReference>
<feature type="transmembrane region" description="Helical" evidence="8">
    <location>
        <begin position="898"/>
        <end position="916"/>
    </location>
</feature>
<accession>A0A8K0H073</accession>
<keyword evidence="4" id="KW-0106">Calcium</keyword>
<dbReference type="Pfam" id="PF00122">
    <property type="entry name" value="E1-E2_ATPase"/>
    <property type="match status" value="1"/>
</dbReference>
<proteinExistence type="predicted"/>
<dbReference type="SUPFAM" id="SSF81660">
    <property type="entry name" value="Metal cation-transporting ATPase, ATP-binding domain N"/>
    <property type="match status" value="1"/>
</dbReference>
<dbReference type="InterPro" id="IPR036412">
    <property type="entry name" value="HAD-like_sf"/>
</dbReference>
<feature type="domain" description="Cation-transporting P-type ATPase C-terminal" evidence="10">
    <location>
        <begin position="849"/>
        <end position="1020"/>
    </location>
</feature>
<dbReference type="OrthoDB" id="1422951at2759"/>
<dbReference type="PRINTS" id="PR00119">
    <property type="entry name" value="CATATPASE"/>
</dbReference>
<feature type="transmembrane region" description="Helical" evidence="8">
    <location>
        <begin position="359"/>
        <end position="377"/>
    </location>
</feature>
<evidence type="ECO:0000259" key="9">
    <source>
        <dbReference type="Pfam" id="PF00122"/>
    </source>
</evidence>
<keyword evidence="7 8" id="KW-0472">Membrane</keyword>
<evidence type="ECO:0000259" key="10">
    <source>
        <dbReference type="Pfam" id="PF00689"/>
    </source>
</evidence>
<keyword evidence="2 8" id="KW-0812">Transmembrane</keyword>
<feature type="transmembrane region" description="Helical" evidence="8">
    <location>
        <begin position="856"/>
        <end position="877"/>
    </location>
</feature>
<keyword evidence="6 8" id="KW-1133">Transmembrane helix</keyword>
<evidence type="ECO:0008006" key="13">
    <source>
        <dbReference type="Google" id="ProtNLM"/>
    </source>
</evidence>
<dbReference type="AlphaFoldDB" id="A0A8K0H073"/>
<comment type="caution">
    <text evidence="11">The sequence shown here is derived from an EMBL/GenBank/DDBJ whole genome shotgun (WGS) entry which is preliminary data.</text>
</comment>
<evidence type="ECO:0000256" key="4">
    <source>
        <dbReference type="ARBA" id="ARBA00022837"/>
    </source>
</evidence>
<dbReference type="InterPro" id="IPR059000">
    <property type="entry name" value="ATPase_P-type_domA"/>
</dbReference>
<dbReference type="PANTHER" id="PTHR24093">
    <property type="entry name" value="CATION TRANSPORTING ATPASE"/>
    <property type="match status" value="1"/>
</dbReference>
<feature type="transmembrane region" description="Helical" evidence="8">
    <location>
        <begin position="824"/>
        <end position="844"/>
    </location>
</feature>
<dbReference type="InterPro" id="IPR023299">
    <property type="entry name" value="ATPase_P-typ_cyto_dom_N"/>
</dbReference>
<dbReference type="Pfam" id="PF00689">
    <property type="entry name" value="Cation_ATPase_C"/>
    <property type="match status" value="1"/>
</dbReference>